<keyword evidence="2" id="KW-1185">Reference proteome</keyword>
<proteinExistence type="predicted"/>
<evidence type="ECO:0000313" key="1">
    <source>
        <dbReference type="EMBL" id="GIE73216.1"/>
    </source>
</evidence>
<organism evidence="1 2">
    <name type="scientific">Actinoplanes palleronii</name>
    <dbReference type="NCBI Taxonomy" id="113570"/>
    <lineage>
        <taxon>Bacteria</taxon>
        <taxon>Bacillati</taxon>
        <taxon>Actinomycetota</taxon>
        <taxon>Actinomycetes</taxon>
        <taxon>Micromonosporales</taxon>
        <taxon>Micromonosporaceae</taxon>
        <taxon>Actinoplanes</taxon>
    </lineage>
</organism>
<dbReference type="EMBL" id="BOMS01000166">
    <property type="protein sequence ID" value="GIE73216.1"/>
    <property type="molecule type" value="Genomic_DNA"/>
</dbReference>
<gene>
    <name evidence="1" type="ORF">Apa02nite_093240</name>
</gene>
<dbReference type="Proteomes" id="UP000624709">
    <property type="component" value="Unassembled WGS sequence"/>
</dbReference>
<name>A0ABQ4BRC0_9ACTN</name>
<comment type="caution">
    <text evidence="1">The sequence shown here is derived from an EMBL/GenBank/DDBJ whole genome shotgun (WGS) entry which is preliminary data.</text>
</comment>
<protein>
    <submittedName>
        <fullName evidence="1">Uncharacterized protein</fullName>
    </submittedName>
</protein>
<accession>A0ABQ4BRC0</accession>
<reference evidence="1 2" key="1">
    <citation type="submission" date="2021-01" db="EMBL/GenBank/DDBJ databases">
        <title>Whole genome shotgun sequence of Actinoplanes palleronii NBRC 14916.</title>
        <authorList>
            <person name="Komaki H."/>
            <person name="Tamura T."/>
        </authorList>
    </citation>
    <scope>NUCLEOTIDE SEQUENCE [LARGE SCALE GENOMIC DNA]</scope>
    <source>
        <strain evidence="1 2">NBRC 14916</strain>
    </source>
</reference>
<sequence length="43" mass="4687">MGRWSDDEEAAFVTQTLLNRADRDEPVDVAILRAETATDGGHG</sequence>
<evidence type="ECO:0000313" key="2">
    <source>
        <dbReference type="Proteomes" id="UP000624709"/>
    </source>
</evidence>